<gene>
    <name evidence="1" type="ORF">HD593_006061</name>
</gene>
<reference evidence="1 2" key="1">
    <citation type="submission" date="2020-08" db="EMBL/GenBank/DDBJ databases">
        <title>Sequencing the genomes of 1000 actinobacteria strains.</title>
        <authorList>
            <person name="Klenk H.-P."/>
        </authorList>
    </citation>
    <scope>NUCLEOTIDE SEQUENCE [LARGE SCALE GENOMIC DNA]</scope>
    <source>
        <strain evidence="1 2">DSM 43768</strain>
    </source>
</reference>
<evidence type="ECO:0000313" key="1">
    <source>
        <dbReference type="EMBL" id="MBB6551266.1"/>
    </source>
</evidence>
<name>A0A7X0U139_9ACTN</name>
<dbReference type="EMBL" id="JACHMI010000001">
    <property type="protein sequence ID" value="MBB6551266.1"/>
    <property type="molecule type" value="Genomic_DNA"/>
</dbReference>
<dbReference type="RefSeq" id="WP_185105376.1">
    <property type="nucleotide sequence ID" value="NZ_JACHMI010000001.1"/>
</dbReference>
<comment type="caution">
    <text evidence="1">The sequence shown here is derived from an EMBL/GenBank/DDBJ whole genome shotgun (WGS) entry which is preliminary data.</text>
</comment>
<sequence length="162" mass="18051">MTARYLRWLLKPFFLAGATAHDVLHALDVRPDDSRWTYTWSSTNEIRHVPGWVRHRLESWTGHDGRVRPLPSHRAAADTAQRRAAQEARKHEWRARAVATGIVDASAPWVGQPDAANPPAAAQTSTGAGAVERGVALARRLLQARGLPMISPFSRSRWPRSI</sequence>
<evidence type="ECO:0000313" key="2">
    <source>
        <dbReference type="Proteomes" id="UP000565579"/>
    </source>
</evidence>
<protein>
    <submittedName>
        <fullName evidence="1">Uncharacterized protein</fullName>
    </submittedName>
</protein>
<dbReference type="Proteomes" id="UP000565579">
    <property type="component" value="Unassembled WGS sequence"/>
</dbReference>
<proteinExistence type="predicted"/>
<keyword evidence="2" id="KW-1185">Reference proteome</keyword>
<organism evidence="1 2">
    <name type="scientific">Nonomuraea rubra</name>
    <dbReference type="NCBI Taxonomy" id="46180"/>
    <lineage>
        <taxon>Bacteria</taxon>
        <taxon>Bacillati</taxon>
        <taxon>Actinomycetota</taxon>
        <taxon>Actinomycetes</taxon>
        <taxon>Streptosporangiales</taxon>
        <taxon>Streptosporangiaceae</taxon>
        <taxon>Nonomuraea</taxon>
    </lineage>
</organism>
<dbReference type="AlphaFoldDB" id="A0A7X0U139"/>
<accession>A0A7X0U139</accession>